<sequence length="271" mass="30343">MFLCGMALSLPTTAGAKGEHERPLHVVTYNIQHGDNHHGQLDLETIAENLQSSGADVITLQEVDRHWSERSKFVDEAAWLGERLGMQVRFAPIYSLDPIREGEPRREFGLAILSRYPIVSFENHELSRISSQEPDKGVQKLPGFPEAVINVRGVKVHVFSTHLSWLNPDVRMLETEEMLEIIHRREGPVILTGDMNAEPGSPEMKRLSGEMTDAFAVKGNGDGWTYPVPAPVKRIDYVFVSPDVRVKSCEVLPVEGSDHYPVSARLSVEKK</sequence>
<evidence type="ECO:0000313" key="3">
    <source>
        <dbReference type="Proteomes" id="UP001177120"/>
    </source>
</evidence>
<dbReference type="PANTHER" id="PTHR14859:SF15">
    <property type="entry name" value="ENDONUCLEASE_EXONUCLEASE_PHOSPHATASE DOMAIN-CONTAINING PROTEIN"/>
    <property type="match status" value="1"/>
</dbReference>
<reference evidence="2" key="1">
    <citation type="journal article" date="2024" name="Int. J. Syst. Evol. Microbiol.">
        <title>Polycladomyces zharkentensis sp. nov., a novel thermophilic cellulose- and starch-degrading member of the Bacillota from a geothermal aquifer in Kazakhstan.</title>
        <authorList>
            <person name="Mashzhan A."/>
            <person name="Kistaubayeva A."/>
            <person name="Javier-Lopez R."/>
            <person name="Bissenova U."/>
            <person name="Bissenbay A."/>
            <person name="Birkeland N.K."/>
        </authorList>
    </citation>
    <scope>NUCLEOTIDE SEQUENCE</scope>
    <source>
        <strain evidence="2">ZKZ2T</strain>
    </source>
</reference>
<dbReference type="PANTHER" id="PTHR14859">
    <property type="entry name" value="CALCOFLUOR WHITE HYPERSENSITIVE PROTEIN PRECURSOR"/>
    <property type="match status" value="1"/>
</dbReference>
<dbReference type="Pfam" id="PF03372">
    <property type="entry name" value="Exo_endo_phos"/>
    <property type="match status" value="1"/>
</dbReference>
<keyword evidence="2" id="KW-0540">Nuclease</keyword>
<dbReference type="InterPro" id="IPR051916">
    <property type="entry name" value="GPI-anchor_lipid_remodeler"/>
</dbReference>
<dbReference type="RefSeq" id="WP_205497232.1">
    <property type="nucleotide sequence ID" value="NZ_JAFHAP010000017.1"/>
</dbReference>
<comment type="caution">
    <text evidence="2">The sequence shown here is derived from an EMBL/GenBank/DDBJ whole genome shotgun (WGS) entry which is preliminary data.</text>
</comment>
<dbReference type="InterPro" id="IPR005135">
    <property type="entry name" value="Endo/exonuclease/phosphatase"/>
</dbReference>
<dbReference type="Proteomes" id="UP001177120">
    <property type="component" value="Unassembled WGS sequence"/>
</dbReference>
<dbReference type="SUPFAM" id="SSF56219">
    <property type="entry name" value="DNase I-like"/>
    <property type="match status" value="1"/>
</dbReference>
<dbReference type="Gene3D" id="3.60.10.10">
    <property type="entry name" value="Endonuclease/exonuclease/phosphatase"/>
    <property type="match status" value="1"/>
</dbReference>
<evidence type="ECO:0000313" key="2">
    <source>
        <dbReference type="EMBL" id="MBN2910902.1"/>
    </source>
</evidence>
<dbReference type="InterPro" id="IPR036691">
    <property type="entry name" value="Endo/exonu/phosph_ase_sf"/>
</dbReference>
<keyword evidence="3" id="KW-1185">Reference proteome</keyword>
<keyword evidence="2" id="KW-0255">Endonuclease</keyword>
<feature type="domain" description="Endonuclease/exonuclease/phosphatase" evidence="1">
    <location>
        <begin position="27"/>
        <end position="259"/>
    </location>
</feature>
<proteinExistence type="predicted"/>
<organism evidence="2 3">
    <name type="scientific">Polycladomyces zharkentensis</name>
    <dbReference type="NCBI Taxonomy" id="2807616"/>
    <lineage>
        <taxon>Bacteria</taxon>
        <taxon>Bacillati</taxon>
        <taxon>Bacillota</taxon>
        <taxon>Bacilli</taxon>
        <taxon>Bacillales</taxon>
        <taxon>Thermoactinomycetaceae</taxon>
        <taxon>Polycladomyces</taxon>
    </lineage>
</organism>
<accession>A0ABS2WN17</accession>
<gene>
    <name evidence="2" type="ORF">JQC72_15485</name>
</gene>
<protein>
    <submittedName>
        <fullName evidence="2">Endonuclease/exonuclease/phosphatase family protein</fullName>
    </submittedName>
</protein>
<dbReference type="GO" id="GO:0004519">
    <property type="term" value="F:endonuclease activity"/>
    <property type="evidence" value="ECO:0007669"/>
    <property type="project" value="UniProtKB-KW"/>
</dbReference>
<evidence type="ECO:0000259" key="1">
    <source>
        <dbReference type="Pfam" id="PF03372"/>
    </source>
</evidence>
<name>A0ABS2WN17_9BACL</name>
<keyword evidence="2" id="KW-0378">Hydrolase</keyword>
<dbReference type="EMBL" id="JAFHAP010000017">
    <property type="protein sequence ID" value="MBN2910902.1"/>
    <property type="molecule type" value="Genomic_DNA"/>
</dbReference>